<keyword evidence="7" id="KW-1185">Reference proteome</keyword>
<keyword evidence="2" id="KW-0964">Secreted</keyword>
<gene>
    <name evidence="6" type="ORF">Hsar01_01535</name>
</gene>
<organism evidence="6 7">
    <name type="scientific">Haloferula sargassicola</name>
    <dbReference type="NCBI Taxonomy" id="490096"/>
    <lineage>
        <taxon>Bacteria</taxon>
        <taxon>Pseudomonadati</taxon>
        <taxon>Verrucomicrobiota</taxon>
        <taxon>Verrucomicrobiia</taxon>
        <taxon>Verrucomicrobiales</taxon>
        <taxon>Verrucomicrobiaceae</taxon>
        <taxon>Haloferula</taxon>
    </lineage>
</organism>
<keyword evidence="3" id="KW-0732">Signal</keyword>
<dbReference type="Proteomes" id="UP001476282">
    <property type="component" value="Unassembled WGS sequence"/>
</dbReference>
<name>A0ABP9UNR3_9BACT</name>
<evidence type="ECO:0000259" key="5">
    <source>
        <dbReference type="Pfam" id="PF24517"/>
    </source>
</evidence>
<dbReference type="NCBIfam" id="NF033679">
    <property type="entry name" value="DNRLRE_dom"/>
    <property type="match status" value="1"/>
</dbReference>
<feature type="compositionally biased region" description="Pro residues" evidence="4">
    <location>
        <begin position="24"/>
        <end position="35"/>
    </location>
</feature>
<dbReference type="Pfam" id="PF24517">
    <property type="entry name" value="CBM96"/>
    <property type="match status" value="1"/>
</dbReference>
<dbReference type="EMBL" id="BAABRI010000007">
    <property type="protein sequence ID" value="GAA5482317.1"/>
    <property type="molecule type" value="Genomic_DNA"/>
</dbReference>
<feature type="region of interest" description="Disordered" evidence="4">
    <location>
        <begin position="147"/>
        <end position="174"/>
    </location>
</feature>
<reference evidence="6 7" key="1">
    <citation type="submission" date="2024-02" db="EMBL/GenBank/DDBJ databases">
        <title>Haloferula sargassicola NBRC 104335.</title>
        <authorList>
            <person name="Ichikawa N."/>
            <person name="Katano-Makiyama Y."/>
            <person name="Hidaka K."/>
        </authorList>
    </citation>
    <scope>NUCLEOTIDE SEQUENCE [LARGE SCALE GENOMIC DNA]</scope>
    <source>
        <strain evidence="6 7">NBRC 104335</strain>
    </source>
</reference>
<protein>
    <recommendedName>
        <fullName evidence="5">Carbohydrate-binding module family 96 domain-containing protein</fullName>
    </recommendedName>
</protein>
<evidence type="ECO:0000256" key="3">
    <source>
        <dbReference type="ARBA" id="ARBA00022729"/>
    </source>
</evidence>
<feature type="domain" description="Carbohydrate-binding module family 96" evidence="5">
    <location>
        <begin position="191"/>
        <end position="357"/>
    </location>
</feature>
<feature type="region of interest" description="Disordered" evidence="4">
    <location>
        <begin position="1"/>
        <end position="51"/>
    </location>
</feature>
<comment type="caution">
    <text evidence="6">The sequence shown here is derived from an EMBL/GenBank/DDBJ whole genome shotgun (WGS) entry which is preliminary data.</text>
</comment>
<evidence type="ECO:0000313" key="7">
    <source>
        <dbReference type="Proteomes" id="UP001476282"/>
    </source>
</evidence>
<comment type="subcellular location">
    <subcellularLocation>
        <location evidence="1">Secreted</location>
    </subcellularLocation>
</comment>
<accession>A0ABP9UNR3</accession>
<feature type="compositionally biased region" description="Polar residues" evidence="4">
    <location>
        <begin position="1"/>
        <end position="15"/>
    </location>
</feature>
<evidence type="ECO:0000256" key="4">
    <source>
        <dbReference type="SAM" id="MobiDB-lite"/>
    </source>
</evidence>
<proteinExistence type="predicted"/>
<evidence type="ECO:0000313" key="6">
    <source>
        <dbReference type="EMBL" id="GAA5482317.1"/>
    </source>
</evidence>
<evidence type="ECO:0000256" key="1">
    <source>
        <dbReference type="ARBA" id="ARBA00004613"/>
    </source>
</evidence>
<evidence type="ECO:0000256" key="2">
    <source>
        <dbReference type="ARBA" id="ARBA00022525"/>
    </source>
</evidence>
<dbReference type="InterPro" id="IPR055372">
    <property type="entry name" value="CBM96"/>
</dbReference>
<sequence length="462" mass="48754">MATNWMISGRTNLQESIPSKDSPPDPNSPTDPIPSNPNDINSVPGDADADALSDSWEITYFGAIDLESGWGDPDGDLYSNEENYFGSIDAYDGNDDPDQDYATNEEEENNFDIAGYETSPIVRADSPDNDGVDNLGDGLGDAWEIFSFGDTSTTDDPGERDGTDPSSDTSFADPGILTTAVGNGADTMLTSDTQNATYNPTVAHGDARTLEARNNTDARQRITLLRFDVSALQGDMTHLTLRMSCNAALATRSLPIYALIDGAPGEDWDEATTAYLTAPGLLRGEIHQINQFARDPSTLVQVGTLDIVAGRGGIYYSRPFTSHLQSVLNKDSDGVVTLAIAGVDNNQLQFDSKERAADLAEPALAPALVAPLGSVVLPVTSDPVVIDLTLDTAADPDTLTLDLGGLAASQSYHVESAGNLGDFAAIPGSTFDAAGTTDSVTLEVDATANPKAFFRVVEGAEP</sequence>